<dbReference type="EMBL" id="CP001366">
    <property type="protein sequence ID" value="ACM58378.1"/>
    <property type="molecule type" value="Genomic_DNA"/>
</dbReference>
<dbReference type="InterPro" id="IPR002711">
    <property type="entry name" value="HNH"/>
</dbReference>
<sequence>MVEAESQPRKDELSGASTDGDESDVTSPRECNETVNPETRDDVLTEYWHRCQVCGRRGPEKGGLATLHVHHIERDPEGMDEHDMANLTLLCRSCHSWFHQQSTPDDSPVELTEEDQSVLLPQDIEILRYLSENGPTRTGDIVSGLPSDHSVSAVRERLWVLTGLDNLVEGRDRQIVDKDIETGEWGLTDQIESSARGHIPDDPQLLLQRMEDEQVRQALERGCDRSDIIDVLGISRRTTFNKQKRACAYGFPLSAFNRGGRPTDSERSERSSVTADTDTGEADGQQRLDAVPDKDPDSLGRTETWGAADSESEAQSTGVDDRRGSQTASDDVGSEELQAHLQEAIDALRDVNEVL</sequence>
<dbReference type="Gene3D" id="1.10.30.50">
    <property type="match status" value="1"/>
</dbReference>
<evidence type="ECO:0000259" key="2">
    <source>
        <dbReference type="SMART" id="SM00507"/>
    </source>
</evidence>
<dbReference type="HOGENOM" id="CLU_782155_0_0_2"/>
<dbReference type="Proteomes" id="UP000000740">
    <property type="component" value="Chromosome 2"/>
</dbReference>
<feature type="compositionally biased region" description="Basic and acidic residues" evidence="1">
    <location>
        <begin position="261"/>
        <end position="270"/>
    </location>
</feature>
<dbReference type="InterPro" id="IPR003615">
    <property type="entry name" value="HNH_nuc"/>
</dbReference>
<keyword evidence="4" id="KW-1185">Reference proteome</keyword>
<dbReference type="CDD" id="cd00085">
    <property type="entry name" value="HNHc"/>
    <property type="match status" value="1"/>
</dbReference>
<evidence type="ECO:0000256" key="1">
    <source>
        <dbReference type="SAM" id="MobiDB-lite"/>
    </source>
</evidence>
<feature type="compositionally biased region" description="Basic and acidic residues" evidence="1">
    <location>
        <begin position="1"/>
        <end position="13"/>
    </location>
</feature>
<dbReference type="eggNOG" id="arCOG03899">
    <property type="taxonomic scope" value="Archaea"/>
</dbReference>
<keyword evidence="3" id="KW-0255">Endonuclease</keyword>
<dbReference type="Pfam" id="PF01844">
    <property type="entry name" value="HNH"/>
    <property type="match status" value="1"/>
</dbReference>
<reference evidence="3 4" key="1">
    <citation type="journal article" date="2016" name="Stand. Genomic Sci.">
        <title>Complete genome sequence of the Antarctic Halorubrum lacusprofundi type strain ACAM 34.</title>
        <authorList>
            <person name="Anderson I.J."/>
            <person name="DasSarma P."/>
            <person name="Lucas S."/>
            <person name="Copeland A."/>
            <person name="Lapidus A."/>
            <person name="Del Rio T.G."/>
            <person name="Tice H."/>
            <person name="Dalin E."/>
            <person name="Bruce D.C."/>
            <person name="Goodwin L."/>
            <person name="Pitluck S."/>
            <person name="Sims D."/>
            <person name="Brettin T.S."/>
            <person name="Detter J.C."/>
            <person name="Han C.S."/>
            <person name="Larimer F."/>
            <person name="Hauser L."/>
            <person name="Land M."/>
            <person name="Ivanova N."/>
            <person name="Richardson P."/>
            <person name="Cavicchioli R."/>
            <person name="DasSarma S."/>
            <person name="Woese C.R."/>
            <person name="Kyrpides N.C."/>
        </authorList>
    </citation>
    <scope>NUCLEOTIDE SEQUENCE [LARGE SCALE GENOMIC DNA]</scope>
    <source>
        <strain evidence="4">ATCC 49239 / DSM 5036 / JCM 8891 / ACAM 34</strain>
    </source>
</reference>
<gene>
    <name evidence="3" type="ordered locus">Hlac_2811</name>
</gene>
<organism evidence="3 4">
    <name type="scientific">Halorubrum lacusprofundi (strain ATCC 49239 / DSM 5036 / JCM 8891 / ACAM 34)</name>
    <dbReference type="NCBI Taxonomy" id="416348"/>
    <lineage>
        <taxon>Archaea</taxon>
        <taxon>Methanobacteriati</taxon>
        <taxon>Methanobacteriota</taxon>
        <taxon>Stenosarchaea group</taxon>
        <taxon>Halobacteria</taxon>
        <taxon>Halobacteriales</taxon>
        <taxon>Haloferacaceae</taxon>
        <taxon>Halorubrum</taxon>
    </lineage>
</organism>
<dbReference type="GeneID" id="7399216"/>
<keyword evidence="3" id="KW-0540">Nuclease</keyword>
<name>B9LVY8_HALLT</name>
<evidence type="ECO:0000313" key="3">
    <source>
        <dbReference type="EMBL" id="ACM58378.1"/>
    </source>
</evidence>
<dbReference type="GO" id="GO:0004519">
    <property type="term" value="F:endonuclease activity"/>
    <property type="evidence" value="ECO:0007669"/>
    <property type="project" value="UniProtKB-KW"/>
</dbReference>
<dbReference type="GeneID" id="25140462"/>
<dbReference type="GO" id="GO:0008270">
    <property type="term" value="F:zinc ion binding"/>
    <property type="evidence" value="ECO:0007669"/>
    <property type="project" value="InterPro"/>
</dbReference>
<dbReference type="GO" id="GO:0003676">
    <property type="term" value="F:nucleic acid binding"/>
    <property type="evidence" value="ECO:0007669"/>
    <property type="project" value="InterPro"/>
</dbReference>
<dbReference type="RefSeq" id="WP_009486650.1">
    <property type="nucleotide sequence ID" value="NC_012028.1"/>
</dbReference>
<dbReference type="AlphaFoldDB" id="B9LVY8"/>
<proteinExistence type="predicted"/>
<feature type="region of interest" description="Disordered" evidence="1">
    <location>
        <begin position="253"/>
        <end position="335"/>
    </location>
</feature>
<evidence type="ECO:0000313" key="4">
    <source>
        <dbReference type="Proteomes" id="UP000000740"/>
    </source>
</evidence>
<dbReference type="SMART" id="SM00507">
    <property type="entry name" value="HNHc"/>
    <property type="match status" value="1"/>
</dbReference>
<accession>B9LVY8</accession>
<keyword evidence="3" id="KW-0378">Hydrolase</keyword>
<dbReference type="KEGG" id="hla:Hlac_2811"/>
<protein>
    <submittedName>
        <fullName evidence="3">HNH endonuclease</fullName>
    </submittedName>
</protein>
<feature type="compositionally biased region" description="Basic and acidic residues" evidence="1">
    <location>
        <begin position="284"/>
        <end position="300"/>
    </location>
</feature>
<feature type="region of interest" description="Disordered" evidence="1">
    <location>
        <begin position="1"/>
        <end position="38"/>
    </location>
</feature>
<feature type="domain" description="HNH nuclease" evidence="2">
    <location>
        <begin position="39"/>
        <end position="96"/>
    </location>
</feature>